<feature type="transmembrane region" description="Helical" evidence="1">
    <location>
        <begin position="5"/>
        <end position="25"/>
    </location>
</feature>
<reference evidence="3" key="1">
    <citation type="submission" date="2020-02" db="EMBL/GenBank/DDBJ databases">
        <title>Novel Insights Into The Classification of Staphylococcal Beta-Lactamases In Relation To The Cefazolin Inoculum Effect.</title>
        <authorList>
            <person name="Carvajal L.P."/>
            <person name="Rincon S."/>
            <person name="Echeverri A."/>
            <person name="Porras J."/>
            <person name="Rios R."/>
            <person name="Ordonez K."/>
            <person name="Seas C."/>
            <person name="Gomez-Villegas S."/>
            <person name="Diaz L."/>
            <person name="Arias C.A."/>
            <person name="Reyes J."/>
        </authorList>
    </citation>
    <scope>NUCLEOTIDE SEQUENCE</scope>
    <source>
        <strain evidence="3">UCL407</strain>
    </source>
</reference>
<evidence type="ECO:0000313" key="3">
    <source>
        <dbReference type="EMBL" id="NFZ58073.1"/>
    </source>
</evidence>
<feature type="transmembrane region" description="Helical" evidence="1">
    <location>
        <begin position="31"/>
        <end position="52"/>
    </location>
</feature>
<protein>
    <submittedName>
        <fullName evidence="3">SAP domain-containing protein</fullName>
    </submittedName>
</protein>
<sequence>MKKGLYLILLICSVLMLFGGISVVFEKGVSVIDTIMLIFFLSLTIISFLKLLKSTNKNYLTENDRNTIHNQVSPAHYNKNKSQPKIEVNIVEKTQEIDRTNIIKDSKIDKNYESKLNVYDILILHLNSKRLVGKELTNHFLLIEKQIDTMSHIENLLKNDVLSIKRDFNHSLNYLKIPELKSILRTYSLKVSGNKPELIQRIKENISEGDIDLPQVYVATCEGEKLIEDTNYVPHFFYRPYIVNLAVAHKLVENQYNITDKIEFIYLKLIENNEKNIHETKNIVHNLTHYYKSIKKDKLIVRKYTNYGIYLGFVQSLEHLKFNIRNGFVERKILDIFYIDSESLEYYEDLLLVEDINLSVLKKIFFADVSSFVSVSEKICNDFCEILIAHVNENSNISINELPAIRGYYLTSQ</sequence>
<keyword evidence="1" id="KW-1133">Transmembrane helix</keyword>
<feature type="domain" description="SAP" evidence="2">
    <location>
        <begin position="172"/>
        <end position="206"/>
    </location>
</feature>
<evidence type="ECO:0000259" key="2">
    <source>
        <dbReference type="PROSITE" id="PS50800"/>
    </source>
</evidence>
<dbReference type="InterPro" id="IPR036361">
    <property type="entry name" value="SAP_dom_sf"/>
</dbReference>
<dbReference type="InterPro" id="IPR003034">
    <property type="entry name" value="SAP_dom"/>
</dbReference>
<dbReference type="PROSITE" id="PS50800">
    <property type="entry name" value="SAP"/>
    <property type="match status" value="1"/>
</dbReference>
<accession>A0A6G4J8X8</accession>
<comment type="caution">
    <text evidence="3">The sequence shown here is derived from an EMBL/GenBank/DDBJ whole genome shotgun (WGS) entry which is preliminary data.</text>
</comment>
<dbReference type="SUPFAM" id="SSF68906">
    <property type="entry name" value="SAP domain"/>
    <property type="match status" value="1"/>
</dbReference>
<dbReference type="Pfam" id="PF02037">
    <property type="entry name" value="SAP"/>
    <property type="match status" value="1"/>
</dbReference>
<keyword evidence="1" id="KW-0472">Membrane</keyword>
<evidence type="ECO:0000256" key="1">
    <source>
        <dbReference type="SAM" id="Phobius"/>
    </source>
</evidence>
<dbReference type="SMART" id="SM00513">
    <property type="entry name" value="SAP"/>
    <property type="match status" value="1"/>
</dbReference>
<organism evidence="3">
    <name type="scientific">Staphylococcus aureus</name>
    <dbReference type="NCBI Taxonomy" id="1280"/>
    <lineage>
        <taxon>Bacteria</taxon>
        <taxon>Bacillati</taxon>
        <taxon>Bacillota</taxon>
        <taxon>Bacilli</taxon>
        <taxon>Bacillales</taxon>
        <taxon>Staphylococcaceae</taxon>
        <taxon>Staphylococcus</taxon>
    </lineage>
</organism>
<dbReference type="RefSeq" id="WP_031923531.1">
    <property type="nucleotide sequence ID" value="NZ_CATOYB010000008.1"/>
</dbReference>
<dbReference type="AlphaFoldDB" id="A0A6G4J8X8"/>
<keyword evidence="1" id="KW-0812">Transmembrane</keyword>
<gene>
    <name evidence="3" type="ORF">G0X15_06495</name>
</gene>
<dbReference type="Gene3D" id="1.10.720.30">
    <property type="entry name" value="SAP domain"/>
    <property type="match status" value="1"/>
</dbReference>
<dbReference type="EMBL" id="JAAJPC010000056">
    <property type="protein sequence ID" value="NFZ58073.1"/>
    <property type="molecule type" value="Genomic_DNA"/>
</dbReference>
<proteinExistence type="predicted"/>
<name>A0A6G4J8X8_STAAU</name>